<accession>A0A3B0VWV8</accession>
<name>A0A3B0VWV8_9ZZZZ</name>
<gene>
    <name evidence="2" type="ORF">MNBD_CHLOROFLEXI01-3991</name>
</gene>
<keyword evidence="1" id="KW-1133">Transmembrane helix</keyword>
<feature type="non-terminal residue" evidence="2">
    <location>
        <position position="99"/>
    </location>
</feature>
<dbReference type="AlphaFoldDB" id="A0A3B0VWV8"/>
<organism evidence="2">
    <name type="scientific">hydrothermal vent metagenome</name>
    <dbReference type="NCBI Taxonomy" id="652676"/>
    <lineage>
        <taxon>unclassified sequences</taxon>
        <taxon>metagenomes</taxon>
        <taxon>ecological metagenomes</taxon>
    </lineage>
</organism>
<keyword evidence="1" id="KW-0812">Transmembrane</keyword>
<evidence type="ECO:0008006" key="3">
    <source>
        <dbReference type="Google" id="ProtNLM"/>
    </source>
</evidence>
<feature type="transmembrane region" description="Helical" evidence="1">
    <location>
        <begin position="66"/>
        <end position="85"/>
    </location>
</feature>
<protein>
    <recommendedName>
        <fullName evidence="3">AEC family transporter</fullName>
    </recommendedName>
</protein>
<proteinExistence type="predicted"/>
<evidence type="ECO:0000313" key="2">
    <source>
        <dbReference type="EMBL" id="VAW43602.1"/>
    </source>
</evidence>
<reference evidence="2" key="1">
    <citation type="submission" date="2018-06" db="EMBL/GenBank/DDBJ databases">
        <authorList>
            <person name="Zhirakovskaya E."/>
        </authorList>
    </citation>
    <scope>NUCLEOTIDE SEQUENCE</scope>
</reference>
<evidence type="ECO:0000256" key="1">
    <source>
        <dbReference type="SAM" id="Phobius"/>
    </source>
</evidence>
<dbReference type="EMBL" id="UOEU01001120">
    <property type="protein sequence ID" value="VAW43602.1"/>
    <property type="molecule type" value="Genomic_DNA"/>
</dbReference>
<keyword evidence="1" id="KW-0472">Membrane</keyword>
<sequence length="99" mass="10780">MADIVFVLSQNILPIFIVAAFGFALQRWIGVEKRPLSTIVLNVLSPSLVFSSLVSSKLPGDEIVSLALFTVFNVLLMGGVAYTAARLLRLKRSETIALM</sequence>
<feature type="transmembrane region" description="Helical" evidence="1">
    <location>
        <begin position="12"/>
        <end position="29"/>
    </location>
</feature>